<name>A0A7W7FQS0_9PSEU</name>
<dbReference type="Gene3D" id="1.20.1440.30">
    <property type="entry name" value="Biosynthetic Protein domain"/>
    <property type="match status" value="1"/>
</dbReference>
<dbReference type="Gene3D" id="3.40.1660.10">
    <property type="entry name" value="EreA-like (biosynthetic domain)"/>
    <property type="match status" value="1"/>
</dbReference>
<keyword evidence="1" id="KW-0732">Signal</keyword>
<dbReference type="InterPro" id="IPR014622">
    <property type="entry name" value="UCP036794_erythomycin"/>
</dbReference>
<organism evidence="2 3">
    <name type="scientific">Crossiella cryophila</name>
    <dbReference type="NCBI Taxonomy" id="43355"/>
    <lineage>
        <taxon>Bacteria</taxon>
        <taxon>Bacillati</taxon>
        <taxon>Actinomycetota</taxon>
        <taxon>Actinomycetes</taxon>
        <taxon>Pseudonocardiales</taxon>
        <taxon>Pseudonocardiaceae</taxon>
        <taxon>Crossiella</taxon>
    </lineage>
</organism>
<dbReference type="PANTHER" id="PTHR31299:SF0">
    <property type="entry name" value="ESTERASE, PUTATIVE (AFU_ORTHOLOGUE AFUA_1G05850)-RELATED"/>
    <property type="match status" value="1"/>
</dbReference>
<keyword evidence="3" id="KW-1185">Reference proteome</keyword>
<feature type="chain" id="PRO_5031562960" evidence="1">
    <location>
        <begin position="30"/>
        <end position="429"/>
    </location>
</feature>
<dbReference type="PROSITE" id="PS51318">
    <property type="entry name" value="TAT"/>
    <property type="match status" value="1"/>
</dbReference>
<dbReference type="GO" id="GO:0016787">
    <property type="term" value="F:hydrolase activity"/>
    <property type="evidence" value="ECO:0007669"/>
    <property type="project" value="UniProtKB-KW"/>
</dbReference>
<sequence length="429" mass="47738">MATQLSRRALLATAVVVTGTLLTPLSAQAAPDPVRALEQAAHPLRHTEPGRDHADLRALGRMIGAATVVGLGEATHGSHEFFAMKERVFRYLVQEKGFRAFALEMSWPAGLKINEFLQTGNGDARAIAKETLSGSPWDREEFVSLIEWMREHNRRNPGRTVHFVGDDLGAPRVGAEFFDRVTGYLPALAEYYTGLRPLDDVFAYLGKPVRERRLLAERARQALDLISGLPRHGEQFELAVQNARSIAETAHFLTVDPADPAGLAEFQRFRDEVMARNVLWWQRRTGHKILVSAHNGHVGYVSGTPAAYPKTQGAFLRDRLGADYLPIGFSFDRGSFLSKDTALGGDWKQFSVGAAEPGSNEHTLDRVRHRDFYLDLRTAPPSARAWLDTARPTRDIGTGFPVEPSDLALRRAYDVLIHLHQVRAAEPRK</sequence>
<gene>
    <name evidence="2" type="ORF">HNR67_000238</name>
</gene>
<dbReference type="SUPFAM" id="SSF159501">
    <property type="entry name" value="EreA/ChaN-like"/>
    <property type="match status" value="1"/>
</dbReference>
<protein>
    <submittedName>
        <fullName evidence="2">Erythromycin esterase</fullName>
        <ecNumber evidence="2">3.1.1.-</ecNumber>
    </submittedName>
</protein>
<dbReference type="Proteomes" id="UP000533598">
    <property type="component" value="Unassembled WGS sequence"/>
</dbReference>
<dbReference type="RefSeq" id="WP_185000151.1">
    <property type="nucleotide sequence ID" value="NZ_BAAAUI010000011.1"/>
</dbReference>
<accession>A0A7W7FQS0</accession>
<dbReference type="AlphaFoldDB" id="A0A7W7FQS0"/>
<dbReference type="CDD" id="cd14728">
    <property type="entry name" value="Ere-like"/>
    <property type="match status" value="1"/>
</dbReference>
<evidence type="ECO:0000313" key="3">
    <source>
        <dbReference type="Proteomes" id="UP000533598"/>
    </source>
</evidence>
<dbReference type="PANTHER" id="PTHR31299">
    <property type="entry name" value="ESTERASE, PUTATIVE (AFU_ORTHOLOGUE AFUA_1G05850)-RELATED"/>
    <property type="match status" value="1"/>
</dbReference>
<dbReference type="EC" id="3.1.1.-" evidence="2"/>
<evidence type="ECO:0000313" key="2">
    <source>
        <dbReference type="EMBL" id="MBB4674120.1"/>
    </source>
</evidence>
<proteinExistence type="predicted"/>
<dbReference type="InterPro" id="IPR052036">
    <property type="entry name" value="Hydrolase/PRTase-associated"/>
</dbReference>
<dbReference type="InterPro" id="IPR007815">
    <property type="entry name" value="Emycin_Estase"/>
</dbReference>
<reference evidence="2 3" key="1">
    <citation type="submission" date="2020-08" db="EMBL/GenBank/DDBJ databases">
        <title>Sequencing the genomes of 1000 actinobacteria strains.</title>
        <authorList>
            <person name="Klenk H.-P."/>
        </authorList>
    </citation>
    <scope>NUCLEOTIDE SEQUENCE [LARGE SCALE GENOMIC DNA]</scope>
    <source>
        <strain evidence="2 3">DSM 44230</strain>
    </source>
</reference>
<feature type="signal peptide" evidence="1">
    <location>
        <begin position="1"/>
        <end position="29"/>
    </location>
</feature>
<evidence type="ECO:0000256" key="1">
    <source>
        <dbReference type="SAM" id="SignalP"/>
    </source>
</evidence>
<comment type="caution">
    <text evidence="2">The sequence shown here is derived from an EMBL/GenBank/DDBJ whole genome shotgun (WGS) entry which is preliminary data.</text>
</comment>
<keyword evidence="2" id="KW-0378">Hydrolase</keyword>
<dbReference type="EMBL" id="JACHMH010000001">
    <property type="protein sequence ID" value="MBB4674120.1"/>
    <property type="molecule type" value="Genomic_DNA"/>
</dbReference>
<dbReference type="PIRSF" id="PIRSF036794">
    <property type="entry name" value="UCP_erythr_ester"/>
    <property type="match status" value="1"/>
</dbReference>
<dbReference type="Gene3D" id="3.30.1870.10">
    <property type="entry name" value="EreA-like, domain 2"/>
    <property type="match status" value="1"/>
</dbReference>
<dbReference type="InterPro" id="IPR006311">
    <property type="entry name" value="TAT_signal"/>
</dbReference>
<dbReference type="GO" id="GO:0046677">
    <property type="term" value="P:response to antibiotic"/>
    <property type="evidence" value="ECO:0007669"/>
    <property type="project" value="InterPro"/>
</dbReference>
<dbReference type="Pfam" id="PF05139">
    <property type="entry name" value="Erythro_esteras"/>
    <property type="match status" value="1"/>
</dbReference>